<protein>
    <submittedName>
        <fullName evidence="2">Uncharacterized protein</fullName>
    </submittedName>
</protein>
<feature type="region of interest" description="Disordered" evidence="1">
    <location>
        <begin position="76"/>
        <end position="105"/>
    </location>
</feature>
<reference evidence="2" key="1">
    <citation type="submission" date="2021-06" db="EMBL/GenBank/DDBJ databases">
        <authorList>
            <person name="Hodson N. C."/>
            <person name="Mongue J. A."/>
            <person name="Jaron S. K."/>
        </authorList>
    </citation>
    <scope>NUCLEOTIDE SEQUENCE</scope>
</reference>
<dbReference type="Proteomes" id="UP000708208">
    <property type="component" value="Unassembled WGS sequence"/>
</dbReference>
<accession>A0A8J2P1H3</accession>
<comment type="caution">
    <text evidence="2">The sequence shown here is derived from an EMBL/GenBank/DDBJ whole genome shotgun (WGS) entry which is preliminary data.</text>
</comment>
<dbReference type="EMBL" id="CAJVCH010149884">
    <property type="protein sequence ID" value="CAG7727534.1"/>
    <property type="molecule type" value="Genomic_DNA"/>
</dbReference>
<evidence type="ECO:0000313" key="2">
    <source>
        <dbReference type="EMBL" id="CAG7727534.1"/>
    </source>
</evidence>
<evidence type="ECO:0000256" key="1">
    <source>
        <dbReference type="SAM" id="MobiDB-lite"/>
    </source>
</evidence>
<name>A0A8J2P1H3_9HEXA</name>
<gene>
    <name evidence="2" type="ORF">AFUS01_LOCUS16370</name>
</gene>
<proteinExistence type="predicted"/>
<sequence length="127" mass="13929">PTKIGRKLHTAIVVKQFATYAGANKCADALMECDKIDSDWTETEVEQPTVRSRTRKEFPGFELGYLNPNVDCVDNNLIPSGSEHRASTEEQLGKGSADSVDQNSALSVQSQQIPLTQSCNIQVPDTF</sequence>
<organism evidence="2 3">
    <name type="scientific">Allacma fusca</name>
    <dbReference type="NCBI Taxonomy" id="39272"/>
    <lineage>
        <taxon>Eukaryota</taxon>
        <taxon>Metazoa</taxon>
        <taxon>Ecdysozoa</taxon>
        <taxon>Arthropoda</taxon>
        <taxon>Hexapoda</taxon>
        <taxon>Collembola</taxon>
        <taxon>Symphypleona</taxon>
        <taxon>Sminthuridae</taxon>
        <taxon>Allacma</taxon>
    </lineage>
</organism>
<keyword evidence="3" id="KW-1185">Reference proteome</keyword>
<feature type="non-terminal residue" evidence="2">
    <location>
        <position position="1"/>
    </location>
</feature>
<dbReference type="AlphaFoldDB" id="A0A8J2P1H3"/>
<feature type="compositionally biased region" description="Basic and acidic residues" evidence="1">
    <location>
        <begin position="82"/>
        <end position="92"/>
    </location>
</feature>
<evidence type="ECO:0000313" key="3">
    <source>
        <dbReference type="Proteomes" id="UP000708208"/>
    </source>
</evidence>